<evidence type="ECO:0000256" key="1">
    <source>
        <dbReference type="ARBA" id="ARBA00022452"/>
    </source>
</evidence>
<sequence length="590" mass="63747">MMRRHSILLSGVLAAAPATALAQAIPPAATPGGSLPRVEPAVPAPENKGELLEIPKVHERPASADDAPRIVVKVFRLTGAADHLERDLRVGDAQAALDAALAGQPVTGFSIGQLQEIANSVATLYREHGYILTQAWLPRQDVVDGTVTIQVLEGQLSDIVVEGNSQYSTRTLERPFAALIGAPVERDSLEAALLTLRNYPGVTAFGVLGAGRESGSSQLTVRVQSEDRFVLDAALDNYGSQFAGEYRGQLIFTVNDPLGRADRLQLIGLYAIDPDDTGNTHGLYGGLDYEIPLFSPRDSLRFMHLTNAYNVGADAASVTSTDTEGETRVDEIGYRHDFPRTRLGSASVGLAFNVKSSEFRAPPAVLYEDKLTTVRLDAQWNRIDTRFRGSNSIAFSYTRGFKDLLDSLDDYRANTAGSASRFGASGEFDKLSLRVQRLQRVTQNASLMFRMDGQYSSDPLVSLEQFSLGGPDSVRAYSVSEELAEKGGVATLELALNAPGFANRPAFDGYSWGQVLQLSLFADYAYGEFNEPRIGSLQESVELSGVGIGVQFSAPGNFFLRADVATPLSNAEPGNGRDPQYYARFGASFR</sequence>
<comment type="caution">
    <text evidence="7">The sequence shown here is derived from an EMBL/GenBank/DDBJ whole genome shotgun (WGS) entry which is preliminary data.</text>
</comment>
<dbReference type="InterPro" id="IPR013686">
    <property type="entry name" value="Polypept-transport_assoc_ShlB"/>
</dbReference>
<dbReference type="Pfam" id="PF03865">
    <property type="entry name" value="ShlB"/>
    <property type="match status" value="1"/>
</dbReference>
<evidence type="ECO:0000259" key="5">
    <source>
        <dbReference type="Pfam" id="PF03865"/>
    </source>
</evidence>
<keyword evidence="3" id="KW-0998">Cell outer membrane</keyword>
<keyword evidence="2" id="KW-0812">Transmembrane</keyword>
<dbReference type="EMBL" id="JBHSDU010000015">
    <property type="protein sequence ID" value="MFC4313212.1"/>
    <property type="molecule type" value="Genomic_DNA"/>
</dbReference>
<name>A0ABV8T1V4_9GAMM</name>
<evidence type="ECO:0000256" key="4">
    <source>
        <dbReference type="SAM" id="SignalP"/>
    </source>
</evidence>
<keyword evidence="8" id="KW-1185">Reference proteome</keyword>
<feature type="signal peptide" evidence="4">
    <location>
        <begin position="1"/>
        <end position="24"/>
    </location>
</feature>
<dbReference type="Gene3D" id="2.40.160.50">
    <property type="entry name" value="membrane protein fhac: a member of the omp85/tpsb transporter family"/>
    <property type="match status" value="1"/>
</dbReference>
<evidence type="ECO:0000256" key="2">
    <source>
        <dbReference type="ARBA" id="ARBA00022692"/>
    </source>
</evidence>
<dbReference type="InterPro" id="IPR051544">
    <property type="entry name" value="TPS_OM_transporter"/>
</dbReference>
<dbReference type="Pfam" id="PF08479">
    <property type="entry name" value="POTRA_2"/>
    <property type="match status" value="1"/>
</dbReference>
<accession>A0ABV8T1V4</accession>
<evidence type="ECO:0000313" key="8">
    <source>
        <dbReference type="Proteomes" id="UP001595904"/>
    </source>
</evidence>
<dbReference type="InterPro" id="IPR005565">
    <property type="entry name" value="Hemolysn_activator_HlyB_C"/>
</dbReference>
<proteinExistence type="predicted"/>
<feature type="chain" id="PRO_5045966822" evidence="4">
    <location>
        <begin position="25"/>
        <end position="590"/>
    </location>
</feature>
<dbReference type="PANTHER" id="PTHR34597:SF3">
    <property type="entry name" value="OUTER MEMBRANE TRANSPORTER CDIB"/>
    <property type="match status" value="1"/>
</dbReference>
<dbReference type="Proteomes" id="UP001595904">
    <property type="component" value="Unassembled WGS sequence"/>
</dbReference>
<gene>
    <name evidence="7" type="ORF">ACFPN2_29305</name>
</gene>
<protein>
    <submittedName>
        <fullName evidence="7">ShlB/FhaC/HecB family hemolysin secretion/activation protein</fullName>
    </submittedName>
</protein>
<evidence type="ECO:0000256" key="3">
    <source>
        <dbReference type="ARBA" id="ARBA00023237"/>
    </source>
</evidence>
<feature type="domain" description="Polypeptide-transport-associated ShlB-type" evidence="6">
    <location>
        <begin position="108"/>
        <end position="154"/>
    </location>
</feature>
<keyword evidence="1" id="KW-0472">Membrane</keyword>
<dbReference type="RefSeq" id="WP_380603319.1">
    <property type="nucleotide sequence ID" value="NZ_JBHSDU010000015.1"/>
</dbReference>
<evidence type="ECO:0000313" key="7">
    <source>
        <dbReference type="EMBL" id="MFC4313212.1"/>
    </source>
</evidence>
<feature type="domain" description="Haemolysin activator HlyB C-terminal" evidence="5">
    <location>
        <begin position="215"/>
        <end position="550"/>
    </location>
</feature>
<evidence type="ECO:0000259" key="6">
    <source>
        <dbReference type="Pfam" id="PF08479"/>
    </source>
</evidence>
<keyword evidence="4" id="KW-0732">Signal</keyword>
<dbReference type="Gene3D" id="3.10.20.310">
    <property type="entry name" value="membrane protein fhac"/>
    <property type="match status" value="1"/>
</dbReference>
<keyword evidence="1" id="KW-1134">Transmembrane beta strand</keyword>
<dbReference type="PANTHER" id="PTHR34597">
    <property type="entry name" value="SLR1661 PROTEIN"/>
    <property type="match status" value="1"/>
</dbReference>
<organism evidence="7 8">
    <name type="scientific">Steroidobacter flavus</name>
    <dbReference type="NCBI Taxonomy" id="1842136"/>
    <lineage>
        <taxon>Bacteria</taxon>
        <taxon>Pseudomonadati</taxon>
        <taxon>Pseudomonadota</taxon>
        <taxon>Gammaproteobacteria</taxon>
        <taxon>Steroidobacterales</taxon>
        <taxon>Steroidobacteraceae</taxon>
        <taxon>Steroidobacter</taxon>
    </lineage>
</organism>
<reference evidence="8" key="1">
    <citation type="journal article" date="2019" name="Int. J. Syst. Evol. Microbiol.">
        <title>The Global Catalogue of Microorganisms (GCM) 10K type strain sequencing project: providing services to taxonomists for standard genome sequencing and annotation.</title>
        <authorList>
            <consortium name="The Broad Institute Genomics Platform"/>
            <consortium name="The Broad Institute Genome Sequencing Center for Infectious Disease"/>
            <person name="Wu L."/>
            <person name="Ma J."/>
        </authorList>
    </citation>
    <scope>NUCLEOTIDE SEQUENCE [LARGE SCALE GENOMIC DNA]</scope>
    <source>
        <strain evidence="8">CGMCC 1.10759</strain>
    </source>
</reference>